<proteinExistence type="predicted"/>
<gene>
    <name evidence="1" type="ORF">LOK49_LG14G00455</name>
</gene>
<comment type="caution">
    <text evidence="1">The sequence shown here is derived from an EMBL/GenBank/DDBJ whole genome shotgun (WGS) entry which is preliminary data.</text>
</comment>
<evidence type="ECO:0000313" key="2">
    <source>
        <dbReference type="Proteomes" id="UP001060215"/>
    </source>
</evidence>
<keyword evidence="2" id="KW-1185">Reference proteome</keyword>
<dbReference type="Proteomes" id="UP001060215">
    <property type="component" value="Chromosome 15"/>
</dbReference>
<name>A0ACC0FEK8_9ERIC</name>
<protein>
    <submittedName>
        <fullName evidence="1">Transaldolase</fullName>
    </submittedName>
</protein>
<sequence>MILGSSSQSAVDTALADSECYGLAGSNVRMSCFVNKALVNVGGELAKVVLGRVSIEVDACLAYDTHSIVRKGIEASRVLESEGIQTHLTFVYSLLVPSHLISSEILNYTENEDFTFSFVHGQDAYSILVLPDDGTSNLQCESQLLFLGYSKVPNSTDGQVCLDAELNGQNYVNLDICLSPMPCGYGN</sequence>
<organism evidence="1 2">
    <name type="scientific">Camellia lanceoleosa</name>
    <dbReference type="NCBI Taxonomy" id="1840588"/>
    <lineage>
        <taxon>Eukaryota</taxon>
        <taxon>Viridiplantae</taxon>
        <taxon>Streptophyta</taxon>
        <taxon>Embryophyta</taxon>
        <taxon>Tracheophyta</taxon>
        <taxon>Spermatophyta</taxon>
        <taxon>Magnoliopsida</taxon>
        <taxon>eudicotyledons</taxon>
        <taxon>Gunneridae</taxon>
        <taxon>Pentapetalae</taxon>
        <taxon>asterids</taxon>
        <taxon>Ericales</taxon>
        <taxon>Theaceae</taxon>
        <taxon>Camellia</taxon>
    </lineage>
</organism>
<dbReference type="EMBL" id="CM045772">
    <property type="protein sequence ID" value="KAI7986461.1"/>
    <property type="molecule type" value="Genomic_DNA"/>
</dbReference>
<accession>A0ACC0FEK8</accession>
<reference evidence="1 2" key="1">
    <citation type="journal article" date="2022" name="Plant J.">
        <title>Chromosome-level genome of Camellia lanceoleosa provides a valuable resource for understanding genome evolution and self-incompatibility.</title>
        <authorList>
            <person name="Gong W."/>
            <person name="Xiao S."/>
            <person name="Wang L."/>
            <person name="Liao Z."/>
            <person name="Chang Y."/>
            <person name="Mo W."/>
            <person name="Hu G."/>
            <person name="Li W."/>
            <person name="Zhao G."/>
            <person name="Zhu H."/>
            <person name="Hu X."/>
            <person name="Ji K."/>
            <person name="Xiang X."/>
            <person name="Song Q."/>
            <person name="Yuan D."/>
            <person name="Jin S."/>
            <person name="Zhang L."/>
        </authorList>
    </citation>
    <scope>NUCLEOTIDE SEQUENCE [LARGE SCALE GENOMIC DNA]</scope>
    <source>
        <strain evidence="1">SQ_2022a</strain>
    </source>
</reference>
<evidence type="ECO:0000313" key="1">
    <source>
        <dbReference type="EMBL" id="KAI7986461.1"/>
    </source>
</evidence>